<evidence type="ECO:0000256" key="1">
    <source>
        <dbReference type="SAM" id="Phobius"/>
    </source>
</evidence>
<accession>A0AB72ZE81</accession>
<name>A0AB72ZE81_YERPE</name>
<gene>
    <name evidence="2" type="ORF">YPPY08_4204</name>
</gene>
<evidence type="ECO:0000313" key="2">
    <source>
        <dbReference type="EMBL" id="EIR13404.1"/>
    </source>
</evidence>
<proteinExistence type="predicted"/>
<keyword evidence="1" id="KW-0812">Transmembrane</keyword>
<sequence length="36" mass="4433">MDFYCNLLAKIDFPLTLFIFFFFIYKIKKIIQILDP</sequence>
<keyword evidence="1" id="KW-1133">Transmembrane helix</keyword>
<comment type="caution">
    <text evidence="2">The sequence shown here is derived from an EMBL/GenBank/DDBJ whole genome shotgun (WGS) entry which is preliminary data.</text>
</comment>
<evidence type="ECO:0000313" key="3">
    <source>
        <dbReference type="Proteomes" id="UP000003231"/>
    </source>
</evidence>
<reference evidence="2 3" key="1">
    <citation type="submission" date="2012-05" db="EMBL/GenBank/DDBJ databases">
        <title>Genome sequence of Yersinia Pestis PY-08.</title>
        <authorList>
            <person name="Santana-Cruz I."/>
            <person name="Sengamalay N."/>
            <person name="McCracken C."/>
            <person name="Daugherty S.C."/>
            <person name="Maroo A."/>
            <person name="Vara P.G."/>
            <person name="Tallon L.J."/>
            <person name="Sadzewicz L."/>
            <person name="Vinetz J.M."/>
            <person name="Cespedes Zambrano M.J."/>
            <person name="Fraser-Liggett C.M."/>
            <person name="Tettelin H."/>
        </authorList>
    </citation>
    <scope>NUCLEOTIDE SEQUENCE [LARGE SCALE GENOMIC DNA]</scope>
    <source>
        <strain evidence="2 3">PY-08</strain>
    </source>
</reference>
<feature type="non-terminal residue" evidence="2">
    <location>
        <position position="36"/>
    </location>
</feature>
<dbReference type="AlphaFoldDB" id="A0AB72ZE81"/>
<dbReference type="EMBL" id="AKRT01000465">
    <property type="protein sequence ID" value="EIR13404.1"/>
    <property type="molecule type" value="Genomic_DNA"/>
</dbReference>
<feature type="transmembrane region" description="Helical" evidence="1">
    <location>
        <begin position="6"/>
        <end position="25"/>
    </location>
</feature>
<keyword evidence="1" id="KW-0472">Membrane</keyword>
<dbReference type="Proteomes" id="UP000003231">
    <property type="component" value="Unassembled WGS sequence"/>
</dbReference>
<protein>
    <submittedName>
        <fullName evidence="2">Uncharacterized protein</fullName>
    </submittedName>
</protein>
<organism evidence="2 3">
    <name type="scientific">Yersinia pestis PY-08</name>
    <dbReference type="NCBI Taxonomy" id="992134"/>
    <lineage>
        <taxon>Bacteria</taxon>
        <taxon>Pseudomonadati</taxon>
        <taxon>Pseudomonadota</taxon>
        <taxon>Gammaproteobacteria</taxon>
        <taxon>Enterobacterales</taxon>
        <taxon>Yersiniaceae</taxon>
        <taxon>Yersinia</taxon>
    </lineage>
</organism>